<dbReference type="RefSeq" id="WP_166105797.1">
    <property type="nucleotide sequence ID" value="NZ_JAADJT010000008.1"/>
</dbReference>
<comment type="caution">
    <text evidence="2">The sequence shown here is derived from an EMBL/GenBank/DDBJ whole genome shotgun (WGS) entry which is preliminary data.</text>
</comment>
<evidence type="ECO:0000259" key="1">
    <source>
        <dbReference type="Pfam" id="PF00724"/>
    </source>
</evidence>
<dbReference type="CDD" id="cd02933">
    <property type="entry name" value="OYE_like_FMN"/>
    <property type="match status" value="1"/>
</dbReference>
<dbReference type="SUPFAM" id="SSF51395">
    <property type="entry name" value="FMN-linked oxidoreductases"/>
    <property type="match status" value="1"/>
</dbReference>
<reference evidence="3" key="2">
    <citation type="submission" date="2023-07" db="EMBL/GenBank/DDBJ databases">
        <title>Duganella aceri sp. nov., isolated from tree sap.</title>
        <authorList>
            <person name="Kim I.S."/>
        </authorList>
    </citation>
    <scope>NUCLEOTIDE SEQUENCE [LARGE SCALE GENOMIC DNA]</scope>
    <source>
        <strain evidence="3">SAP-35</strain>
    </source>
</reference>
<evidence type="ECO:0000313" key="3">
    <source>
        <dbReference type="Proteomes" id="UP000666369"/>
    </source>
</evidence>
<dbReference type="Pfam" id="PF00724">
    <property type="entry name" value="Oxidored_FMN"/>
    <property type="match status" value="1"/>
</dbReference>
<dbReference type="PANTHER" id="PTHR22893">
    <property type="entry name" value="NADH OXIDOREDUCTASE-RELATED"/>
    <property type="match status" value="1"/>
</dbReference>
<dbReference type="EMBL" id="JAADJT010000008">
    <property type="protein sequence ID" value="NGZ86161.1"/>
    <property type="molecule type" value="Genomic_DNA"/>
</dbReference>
<dbReference type="PANTHER" id="PTHR22893:SF91">
    <property type="entry name" value="NADPH DEHYDROGENASE 2-RELATED"/>
    <property type="match status" value="1"/>
</dbReference>
<dbReference type="InterPro" id="IPR045247">
    <property type="entry name" value="Oye-like"/>
</dbReference>
<proteinExistence type="predicted"/>
<sequence>MSHQLFSPFKIGPYTLSHRVVHAPTTRLRANADDSPSEMMVDYYRQRASQGGLIISESTHMSFDSRGYLGAPGIYEDRHIPGWRKIADAVHAKGGVLFMQLGHDGRQSHVDLTGGALPIAPSVVPFEGESLTANGWVPVSPHREVGIAEIKQVVENYRQAAIRAKEAGLDGVELHSANGYLADTFLQDGTNKRTDEYGGSLMNRTRLLRELVEALASVFGADRVGVRLSPRGQWGSISDSDPEATFSYAAQVLNQYGLAYLHIIEPRVKGVETLDEHQHPAASEFLRKVFTGPIIAAGGFNGEGAETILQKGDADLVAFGRFFASNPDLPYRLQQKLPLNHYNRDAFWGGNEAGYTDYPVYQDSEFARRA</sequence>
<keyword evidence="3" id="KW-1185">Reference proteome</keyword>
<gene>
    <name evidence="2" type="ORF">GW587_18120</name>
</gene>
<dbReference type="Proteomes" id="UP000666369">
    <property type="component" value="Unassembled WGS sequence"/>
</dbReference>
<organism evidence="2 3">
    <name type="scientific">Duganella aceris</name>
    <dbReference type="NCBI Taxonomy" id="2703883"/>
    <lineage>
        <taxon>Bacteria</taxon>
        <taxon>Pseudomonadati</taxon>
        <taxon>Pseudomonadota</taxon>
        <taxon>Betaproteobacteria</taxon>
        <taxon>Burkholderiales</taxon>
        <taxon>Oxalobacteraceae</taxon>
        <taxon>Telluria group</taxon>
        <taxon>Duganella</taxon>
    </lineage>
</organism>
<dbReference type="InterPro" id="IPR001155">
    <property type="entry name" value="OxRdtase_FMN_N"/>
</dbReference>
<feature type="domain" description="NADH:flavin oxidoreductase/NADH oxidase N-terminal" evidence="1">
    <location>
        <begin position="4"/>
        <end position="340"/>
    </location>
</feature>
<protein>
    <submittedName>
        <fullName evidence="2">Alkene reductase</fullName>
    </submittedName>
</protein>
<reference evidence="2 3" key="1">
    <citation type="submission" date="2020-01" db="EMBL/GenBank/DDBJ databases">
        <authorList>
            <person name="Lee S.D."/>
        </authorList>
    </citation>
    <scope>NUCLEOTIDE SEQUENCE [LARGE SCALE GENOMIC DNA]</scope>
    <source>
        <strain evidence="2 3">SAP-35</strain>
    </source>
</reference>
<dbReference type="InterPro" id="IPR013785">
    <property type="entry name" value="Aldolase_TIM"/>
</dbReference>
<name>A0ABX0FNT0_9BURK</name>
<evidence type="ECO:0000313" key="2">
    <source>
        <dbReference type="EMBL" id="NGZ86161.1"/>
    </source>
</evidence>
<dbReference type="Gene3D" id="3.20.20.70">
    <property type="entry name" value="Aldolase class I"/>
    <property type="match status" value="1"/>
</dbReference>
<accession>A0ABX0FNT0</accession>